<dbReference type="CDD" id="cd10439">
    <property type="entry name" value="GIY-YIG_COG3410"/>
    <property type="match status" value="1"/>
</dbReference>
<organism evidence="2 3">
    <name type="scientific">Listeria aquatica FSL S10-1188</name>
    <dbReference type="NCBI Taxonomy" id="1265818"/>
    <lineage>
        <taxon>Bacteria</taxon>
        <taxon>Bacillati</taxon>
        <taxon>Bacillota</taxon>
        <taxon>Bacilli</taxon>
        <taxon>Bacillales</taxon>
        <taxon>Listeriaceae</taxon>
        <taxon>Listeria</taxon>
    </lineage>
</organism>
<proteinExistence type="predicted"/>
<sequence>MDSVSNASVIKRINYSVKSVNDLAAQLEEDNSTEKELIIDYPTVYIINNQQMKEQMVYVGETTDINRRTKEHLDRDIKRASDEKWKTMRDSEMYIVGHPYFNKSLTLDIENKLMSYMLGVKDISKVLNKRRNVQKKIFYL</sequence>
<comment type="caution">
    <text evidence="2">The sequence shown here is derived from an EMBL/GenBank/DDBJ whole genome shotgun (WGS) entry which is preliminary data.</text>
</comment>
<name>W7BP84_9LIST</name>
<dbReference type="Gene3D" id="3.40.1440.10">
    <property type="entry name" value="GIY-YIG endonuclease"/>
    <property type="match status" value="1"/>
</dbReference>
<dbReference type="RefSeq" id="WP_241462994.1">
    <property type="nucleotide sequence ID" value="NZ_AOCG01000001.1"/>
</dbReference>
<evidence type="ECO:0000259" key="1">
    <source>
        <dbReference type="PROSITE" id="PS50164"/>
    </source>
</evidence>
<evidence type="ECO:0000313" key="2">
    <source>
        <dbReference type="EMBL" id="EUJ21853.1"/>
    </source>
</evidence>
<dbReference type="InterPro" id="IPR035901">
    <property type="entry name" value="GIY-YIG_endonuc_sf"/>
</dbReference>
<feature type="domain" description="GIY-YIG" evidence="1">
    <location>
        <begin position="40"/>
        <end position="129"/>
    </location>
</feature>
<dbReference type="STRING" id="1265818.MAQA_00585"/>
<dbReference type="Pfam" id="PF01541">
    <property type="entry name" value="GIY-YIG"/>
    <property type="match status" value="1"/>
</dbReference>
<keyword evidence="3" id="KW-1185">Reference proteome</keyword>
<dbReference type="SUPFAM" id="SSF82771">
    <property type="entry name" value="GIY-YIG endonuclease"/>
    <property type="match status" value="1"/>
</dbReference>
<dbReference type="PROSITE" id="PS50164">
    <property type="entry name" value="GIY_YIG"/>
    <property type="match status" value="1"/>
</dbReference>
<reference evidence="2 3" key="1">
    <citation type="journal article" date="2014" name="Int. J. Syst. Evol. Microbiol.">
        <title>Listeria floridensis sp. nov., Listeria aquatica sp. nov., Listeria cornellensis sp. nov., Listeria riparia sp. nov. and Listeria grandensis sp. nov., from agricultural and natural environments.</title>
        <authorList>
            <person name="den Bakker H.C."/>
            <person name="Warchocki S."/>
            <person name="Wright E.M."/>
            <person name="Allred A.F."/>
            <person name="Ahlstrom C."/>
            <person name="Manuel C.S."/>
            <person name="Stasiewicz M.J."/>
            <person name="Burrell A."/>
            <person name="Roof S."/>
            <person name="Strawn L."/>
            <person name="Fortes E.D."/>
            <person name="Nightingale K.K."/>
            <person name="Kephart D."/>
            <person name="Wiedmann M."/>
        </authorList>
    </citation>
    <scope>NUCLEOTIDE SEQUENCE [LARGE SCALE GENOMIC DNA]</scope>
    <source>
        <strain evidence="2 3">FSL S10-1188</strain>
    </source>
</reference>
<accession>W7BP84</accession>
<gene>
    <name evidence="2" type="ORF">MAQA_00585</name>
</gene>
<protein>
    <recommendedName>
        <fullName evidence="1">GIY-YIG domain-containing protein</fullName>
    </recommendedName>
</protein>
<dbReference type="Proteomes" id="UP000019246">
    <property type="component" value="Unassembled WGS sequence"/>
</dbReference>
<dbReference type="AlphaFoldDB" id="W7BP84"/>
<dbReference type="EMBL" id="AOCG01000001">
    <property type="protein sequence ID" value="EUJ21853.1"/>
    <property type="molecule type" value="Genomic_DNA"/>
</dbReference>
<evidence type="ECO:0000313" key="3">
    <source>
        <dbReference type="Proteomes" id="UP000019246"/>
    </source>
</evidence>
<dbReference type="InterPro" id="IPR000305">
    <property type="entry name" value="GIY-YIG_endonuc"/>
</dbReference>